<evidence type="ECO:0000256" key="1">
    <source>
        <dbReference type="ARBA" id="ARBA00004141"/>
    </source>
</evidence>
<dbReference type="Pfam" id="PF00335">
    <property type="entry name" value="Tetraspanin"/>
    <property type="match status" value="1"/>
</dbReference>
<dbReference type="CDD" id="cd03156">
    <property type="entry name" value="uroplakin_I_like_LEL"/>
    <property type="match status" value="1"/>
</dbReference>
<evidence type="ECO:0000256" key="2">
    <source>
        <dbReference type="ARBA" id="ARBA00022692"/>
    </source>
</evidence>
<evidence type="ECO:0000313" key="7">
    <source>
        <dbReference type="RefSeq" id="XP_008572029.1"/>
    </source>
</evidence>
<dbReference type="PANTHER" id="PTHR19282">
    <property type="entry name" value="TETRASPANIN"/>
    <property type="match status" value="1"/>
</dbReference>
<comment type="subcellular location">
    <subcellularLocation>
        <location evidence="1">Membrane</location>
        <topology evidence="1">Multi-pass membrane protein</topology>
    </subcellularLocation>
</comment>
<evidence type="ECO:0000256" key="5">
    <source>
        <dbReference type="SAM" id="Phobius"/>
    </source>
</evidence>
<name>A0ABM0QUI8_GALVR</name>
<dbReference type="InterPro" id="IPR018499">
    <property type="entry name" value="Tetraspanin/Peripherin"/>
</dbReference>
<keyword evidence="2 5" id="KW-0812">Transmembrane</keyword>
<protein>
    <submittedName>
        <fullName evidence="7">Tetraspanin-16</fullName>
    </submittedName>
</protein>
<dbReference type="RefSeq" id="XP_008572029.1">
    <property type="nucleotide sequence ID" value="XM_008573807.1"/>
</dbReference>
<evidence type="ECO:0000256" key="4">
    <source>
        <dbReference type="ARBA" id="ARBA00023136"/>
    </source>
</evidence>
<proteinExistence type="predicted"/>
<accession>A0ABM0QUI8</accession>
<dbReference type="SUPFAM" id="SSF48652">
    <property type="entry name" value="Tetraspanin"/>
    <property type="match status" value="1"/>
</dbReference>
<dbReference type="PANTHER" id="PTHR19282:SF455">
    <property type="entry name" value="TETRASPANIN-16"/>
    <property type="match status" value="1"/>
</dbReference>
<keyword evidence="6" id="KW-1185">Reference proteome</keyword>
<dbReference type="PRINTS" id="PR00259">
    <property type="entry name" value="TMFOUR"/>
</dbReference>
<gene>
    <name evidence="7" type="primary">TSPAN16</name>
</gene>
<dbReference type="GeneID" id="103591369"/>
<evidence type="ECO:0000256" key="3">
    <source>
        <dbReference type="ARBA" id="ARBA00022989"/>
    </source>
</evidence>
<reference evidence="7" key="1">
    <citation type="submission" date="2025-08" db="UniProtKB">
        <authorList>
            <consortium name="RefSeq"/>
        </authorList>
    </citation>
    <scope>IDENTIFICATION</scope>
</reference>
<feature type="transmembrane region" description="Helical" evidence="5">
    <location>
        <begin position="14"/>
        <end position="36"/>
    </location>
</feature>
<keyword evidence="3 5" id="KW-1133">Transmembrane helix</keyword>
<feature type="transmembrane region" description="Helical" evidence="5">
    <location>
        <begin position="89"/>
        <end position="112"/>
    </location>
</feature>
<feature type="transmembrane region" description="Helical" evidence="5">
    <location>
        <begin position="56"/>
        <end position="77"/>
    </location>
</feature>
<organism evidence="6 7">
    <name type="scientific">Galeopterus variegatus</name>
    <name type="common">Malayan flying lemur</name>
    <name type="synonym">Cynocephalus variegatus</name>
    <dbReference type="NCBI Taxonomy" id="482537"/>
    <lineage>
        <taxon>Eukaryota</taxon>
        <taxon>Metazoa</taxon>
        <taxon>Chordata</taxon>
        <taxon>Craniata</taxon>
        <taxon>Vertebrata</taxon>
        <taxon>Euteleostomi</taxon>
        <taxon>Mammalia</taxon>
        <taxon>Eutheria</taxon>
        <taxon>Euarchontoglires</taxon>
        <taxon>Dermoptera</taxon>
        <taxon>Cynocephalidae</taxon>
        <taxon>Galeopterus</taxon>
    </lineage>
</organism>
<dbReference type="Proteomes" id="UP000694923">
    <property type="component" value="Unplaced"/>
</dbReference>
<dbReference type="Gene3D" id="1.10.1450.10">
    <property type="entry name" value="Tetraspanin"/>
    <property type="match status" value="1"/>
</dbReference>
<keyword evidence="4 5" id="KW-0472">Membrane</keyword>
<sequence length="365" mass="41037">MAEMHTPYSSLKKLLHVFNGFVAVSGTILISLGIGVRCRGAALMRVLGVPSTYLYHIGYLFLVIGCITILLGIAGWYGATKESRGTLLFYFLFMVVILIVEIMVAAVVLLFFPNVQEVALEHNLVILRKNYRGYNEPDDYSTQWNVVMENLKCCGVNNYTDFSGSSFEMTTGHSYPRSCCKSIGTAACDGRNVSAHVIYQEGCFPKLLKITKTQSFTLIGGSLGAAIMQWGGFCDMTGEAFVTSVYMKELETFPNSSSLHAPQSLYLDLAIARDSSYIENKHRRNMIQELIKELQRSLTDFSAWQKEAKRSYRDLKRERDALHLHLENKNNYGDLNCHQSQLKGKLQVLVMEKAALQLQMKKLEG</sequence>
<dbReference type="InterPro" id="IPR008952">
    <property type="entry name" value="Tetraspanin_EC2_sf"/>
</dbReference>
<evidence type="ECO:0000313" key="6">
    <source>
        <dbReference type="Proteomes" id="UP000694923"/>
    </source>
</evidence>